<feature type="region of interest" description="Disordered" evidence="1">
    <location>
        <begin position="468"/>
        <end position="513"/>
    </location>
</feature>
<feature type="region of interest" description="Disordered" evidence="1">
    <location>
        <begin position="107"/>
        <end position="198"/>
    </location>
</feature>
<gene>
    <name evidence="3" type="ORF">SPBR_00164</name>
</gene>
<feature type="compositionally biased region" description="Gly residues" evidence="1">
    <location>
        <begin position="480"/>
        <end position="492"/>
    </location>
</feature>
<proteinExistence type="predicted"/>
<reference evidence="3 4" key="1">
    <citation type="journal article" date="2014" name="BMC Genomics">
        <title>Comparative genomics of the major fungal agents of human and animal Sporotrichosis: Sporothrix schenckii and Sporothrix brasiliensis.</title>
        <authorList>
            <person name="Teixeira M.M."/>
            <person name="de Almeida L.G."/>
            <person name="Kubitschek-Barreira P."/>
            <person name="Alves F.L."/>
            <person name="Kioshima E.S."/>
            <person name="Abadio A.K."/>
            <person name="Fernandes L."/>
            <person name="Derengowski L.S."/>
            <person name="Ferreira K.S."/>
            <person name="Souza R.C."/>
            <person name="Ruiz J.C."/>
            <person name="de Andrade N.C."/>
            <person name="Paes H.C."/>
            <person name="Nicola A.M."/>
            <person name="Albuquerque P."/>
            <person name="Gerber A.L."/>
            <person name="Martins V.P."/>
            <person name="Peconick L.D."/>
            <person name="Neto A.V."/>
            <person name="Chaucanez C.B."/>
            <person name="Silva P.A."/>
            <person name="Cunha O.L."/>
            <person name="de Oliveira F.F."/>
            <person name="dos Santos T.C."/>
            <person name="Barros A.L."/>
            <person name="Soares M.A."/>
            <person name="de Oliveira L.M."/>
            <person name="Marini M.M."/>
            <person name="Villalobos-Duno H."/>
            <person name="Cunha M.M."/>
            <person name="de Hoog S."/>
            <person name="da Silveira J.F."/>
            <person name="Henrissat B."/>
            <person name="Nino-Vega G.A."/>
            <person name="Cisalpino P.S."/>
            <person name="Mora-Montes H.M."/>
            <person name="Almeida S.R."/>
            <person name="Stajich J.E."/>
            <person name="Lopes-Bezerra L.M."/>
            <person name="Vasconcelos A.T."/>
            <person name="Felipe M.S."/>
        </authorList>
    </citation>
    <scope>NUCLEOTIDE SEQUENCE [LARGE SCALE GENOMIC DNA]</scope>
    <source>
        <strain evidence="3 4">5110</strain>
    </source>
</reference>
<dbReference type="SMART" id="SM00320">
    <property type="entry name" value="WD40"/>
    <property type="match status" value="3"/>
</dbReference>
<dbReference type="SUPFAM" id="SSF50969">
    <property type="entry name" value="YVTN repeat-like/Quinoprotein amine dehydrogenase"/>
    <property type="match status" value="1"/>
</dbReference>
<feature type="compositionally biased region" description="Polar residues" evidence="1">
    <location>
        <begin position="108"/>
        <end position="117"/>
    </location>
</feature>
<dbReference type="PANTHER" id="PTHR43991">
    <property type="entry name" value="WD REPEAT PROTEIN (AFU_ORTHOLOGUE AFUA_8G05640)-RELATED"/>
    <property type="match status" value="1"/>
</dbReference>
<dbReference type="InterPro" id="IPR015943">
    <property type="entry name" value="WD40/YVTN_repeat-like_dom_sf"/>
</dbReference>
<evidence type="ECO:0000313" key="3">
    <source>
        <dbReference type="EMBL" id="KIH90192.1"/>
    </source>
</evidence>
<name>A0A0C2IZ21_9PEZI</name>
<dbReference type="InterPro" id="IPR001680">
    <property type="entry name" value="WD40_rpt"/>
</dbReference>
<dbReference type="Gene3D" id="2.130.10.10">
    <property type="entry name" value="YVTN repeat-like/Quinoprotein amine dehydrogenase"/>
    <property type="match status" value="1"/>
</dbReference>
<evidence type="ECO:0000313" key="4">
    <source>
        <dbReference type="Proteomes" id="UP000031575"/>
    </source>
</evidence>
<dbReference type="VEuPathDB" id="FungiDB:SPBR_00164"/>
<feature type="compositionally biased region" description="Polar residues" evidence="1">
    <location>
        <begin position="495"/>
        <end position="513"/>
    </location>
</feature>
<feature type="compositionally biased region" description="Low complexity" evidence="1">
    <location>
        <begin position="628"/>
        <end position="639"/>
    </location>
</feature>
<feature type="compositionally biased region" description="Low complexity" evidence="1">
    <location>
        <begin position="594"/>
        <end position="616"/>
    </location>
</feature>
<dbReference type="GeneID" id="63673405"/>
<dbReference type="RefSeq" id="XP_040618202.1">
    <property type="nucleotide sequence ID" value="XM_040758484.1"/>
</dbReference>
<dbReference type="EMBL" id="AWTV01000008">
    <property type="protein sequence ID" value="KIH90192.1"/>
    <property type="molecule type" value="Genomic_DNA"/>
</dbReference>
<dbReference type="Proteomes" id="UP000031575">
    <property type="component" value="Unassembled WGS sequence"/>
</dbReference>
<keyword evidence="4" id="KW-1185">Reference proteome</keyword>
<accession>A0A0C2IZ21</accession>
<dbReference type="PANTHER" id="PTHR43991:SF9">
    <property type="entry name" value="DUF2415 DOMAIN-CONTAINING PROTEIN"/>
    <property type="match status" value="1"/>
</dbReference>
<feature type="compositionally biased region" description="Basic and acidic residues" evidence="1">
    <location>
        <begin position="158"/>
        <end position="175"/>
    </location>
</feature>
<evidence type="ECO:0000259" key="2">
    <source>
        <dbReference type="Pfam" id="PF10313"/>
    </source>
</evidence>
<protein>
    <submittedName>
        <fullName evidence="3">L-2-hydroxyglutarate mitochondrial</fullName>
    </submittedName>
</protein>
<evidence type="ECO:0000256" key="1">
    <source>
        <dbReference type="SAM" id="MobiDB-lite"/>
    </source>
</evidence>
<organism evidence="3 4">
    <name type="scientific">Sporothrix brasiliensis 5110</name>
    <dbReference type="NCBI Taxonomy" id="1398154"/>
    <lineage>
        <taxon>Eukaryota</taxon>
        <taxon>Fungi</taxon>
        <taxon>Dikarya</taxon>
        <taxon>Ascomycota</taxon>
        <taxon>Pezizomycotina</taxon>
        <taxon>Sordariomycetes</taxon>
        <taxon>Sordariomycetidae</taxon>
        <taxon>Ophiostomatales</taxon>
        <taxon>Ophiostomataceae</taxon>
        <taxon>Sporothrix</taxon>
    </lineage>
</organism>
<dbReference type="InterPro" id="IPR019417">
    <property type="entry name" value="DUF2415"/>
</dbReference>
<feature type="domain" description="DUF2415" evidence="2">
    <location>
        <begin position="407"/>
        <end position="446"/>
    </location>
</feature>
<dbReference type="Pfam" id="PF10313">
    <property type="entry name" value="DUF2415"/>
    <property type="match status" value="1"/>
</dbReference>
<feature type="compositionally biased region" description="Gly residues" evidence="1">
    <location>
        <begin position="729"/>
        <end position="738"/>
    </location>
</feature>
<dbReference type="HOGENOM" id="CLU_012621_1_0_1"/>
<dbReference type="InterPro" id="IPR011044">
    <property type="entry name" value="Quino_amine_DH_bsu"/>
</dbReference>
<feature type="compositionally biased region" description="Acidic residues" evidence="1">
    <location>
        <begin position="176"/>
        <end position="198"/>
    </location>
</feature>
<dbReference type="OrthoDB" id="64353at2759"/>
<comment type="caution">
    <text evidence="3">The sequence shown here is derived from an EMBL/GenBank/DDBJ whole genome shotgun (WGS) entry which is preliminary data.</text>
</comment>
<feature type="compositionally biased region" description="Polar residues" evidence="1">
    <location>
        <begin position="706"/>
        <end position="720"/>
    </location>
</feature>
<feature type="compositionally biased region" description="Low complexity" evidence="1">
    <location>
        <begin position="130"/>
        <end position="139"/>
    </location>
</feature>
<feature type="region of interest" description="Disordered" evidence="1">
    <location>
        <begin position="588"/>
        <end position="647"/>
    </location>
</feature>
<dbReference type="AlphaFoldDB" id="A0A0C2IZ21"/>
<sequence>MAVGDVKDETACYPTEALICREPRRHYRARINPIHWQLRSLIGAVNDTVYFPAGIGNLHIQEFDTATRKSETIAELEFSPRCLVARQGWVCCGGEEGEFVAIRVNATRGASSSQSPSAIGPGRGRRDSSDGAAAGSTAGSRGGTVEGSSQDRLAQRPHSMDHDHNHDHDHDHDLENNENNDNDSDNDDNEPGMDDEEYDDFDMRMTDAALLVTVPSRLVAKSQKFGTDRVNCITIWTPSSFVPLWPGAYSCPIAALSNNDKQVTLVNLETAEELDVLDYPDCVNRAVISPDGRLLVAVSDDPYLYIHERVEKQIGGSNRLARGEAQTMPAKHYEWKLLAKHHLRGQSRVDTSVHRGSFAACFSNTGRYLAVATQYGVIHVYETSTLANPNTSLVACFNSSNPNVDSGAVREMSFCPGPYDLLAWSEDHGSVGVADVRNGFVSRQILQLCDDDAYEHVNINEVIRNDEFEEERQRRRTGQQGAGGSGNAGGGDSTMSNALNESTSPPANDYDMTSSEQAMRIRDALDWYHMPTSSGDAQNLRSMQSMLRRQRLLREQQALLSRDQRDRDRDRDTSDFGRRAAWLLRSRPSLGSRGMSSGADNSGAMASGSGSGSLASTRNTASGIINIRTGTSNSRARSAARTREQNENVTMAVNDILGSLRNLRNARDAADVERRWLAPAPTGLLQAAQRASAFAAGVENDDSGSDDNAFSSRDAATSTTRQRDPLWGSGDGSGGIGGQDDVSNSRTMDILHAYQLGDQPPAATTPGATTTTTTTTVAAAATTNRGFGGIPNATRRANRNALPLPLPDTVLNSSNLLAWDSNIPTARRAREPGPTEQKDGHTAGLAWSEDGSILYVGTEGGIYEFRVNIKSRMFYPSVTMR</sequence>
<feature type="region of interest" description="Disordered" evidence="1">
    <location>
        <begin position="697"/>
        <end position="743"/>
    </location>
</feature>